<comment type="subcellular location">
    <subcellularLocation>
        <location evidence="4">Cytoplasm</location>
    </subcellularLocation>
</comment>
<evidence type="ECO:0000313" key="5">
    <source>
        <dbReference type="EMBL" id="GLO67170.1"/>
    </source>
</evidence>
<dbReference type="EMBL" id="BSKO01000001">
    <property type="protein sequence ID" value="GLO67170.1"/>
    <property type="molecule type" value="Genomic_DNA"/>
</dbReference>
<comment type="function">
    <text evidence="4">Acts as an anti-CsrA protein, binds CsrA and prevents it from repressing translation of its target genes, one of which is flagellin. Binds to flagellin and participates in the assembly of the flagellum.</text>
</comment>
<keyword evidence="5" id="KW-0282">Flagellum</keyword>
<accession>A0ABQ5TM73</accession>
<dbReference type="Proteomes" id="UP001275436">
    <property type="component" value="Unassembled WGS sequence"/>
</dbReference>
<dbReference type="InterPro" id="IPR024046">
    <property type="entry name" value="Flagellar_assmbl_FliW_dom_sf"/>
</dbReference>
<sequence length="147" mass="16855">MQIESSYLGNIVIDEEKILQFQAGLPGFAEEREFVVLEIPENQLFHILQSIHNPNLAFVITDPYQIYTSYTFELDDYTIESLQITSQEDVAVFTIMTLKDPFQKSTINLKAPIVINMEKQLAKQYVINSEDYSSQAPIHIPPLKEGE</sequence>
<evidence type="ECO:0000256" key="4">
    <source>
        <dbReference type="HAMAP-Rule" id="MF_01185"/>
    </source>
</evidence>
<protein>
    <recommendedName>
        <fullName evidence="4">Flagellar assembly factor FliW</fullName>
    </recommendedName>
</protein>
<dbReference type="InterPro" id="IPR003775">
    <property type="entry name" value="Flagellar_assembly_factor_FliW"/>
</dbReference>
<comment type="subunit">
    <text evidence="4">Interacts with translational regulator CsrA and flagellin(s).</text>
</comment>
<dbReference type="NCBIfam" id="NF009793">
    <property type="entry name" value="PRK13285.1-1"/>
    <property type="match status" value="1"/>
</dbReference>
<dbReference type="Pfam" id="PF02623">
    <property type="entry name" value="FliW"/>
    <property type="match status" value="1"/>
</dbReference>
<keyword evidence="4" id="KW-0143">Chaperone</keyword>
<keyword evidence="2 4" id="KW-1005">Bacterial flagellum biogenesis</keyword>
<keyword evidence="6" id="KW-1185">Reference proteome</keyword>
<evidence type="ECO:0000256" key="2">
    <source>
        <dbReference type="ARBA" id="ARBA00022795"/>
    </source>
</evidence>
<evidence type="ECO:0000256" key="3">
    <source>
        <dbReference type="ARBA" id="ARBA00022845"/>
    </source>
</evidence>
<keyword evidence="5" id="KW-0969">Cilium</keyword>
<organism evidence="5 6">
    <name type="scientific">Oceanobacillus kimchii</name>
    <dbReference type="NCBI Taxonomy" id="746691"/>
    <lineage>
        <taxon>Bacteria</taxon>
        <taxon>Bacillati</taxon>
        <taxon>Bacillota</taxon>
        <taxon>Bacilli</taxon>
        <taxon>Bacillales</taxon>
        <taxon>Bacillaceae</taxon>
        <taxon>Oceanobacillus</taxon>
    </lineage>
</organism>
<gene>
    <name evidence="4 5" type="primary">fliW</name>
    <name evidence="5" type="ORF">MACH08_29540</name>
</gene>
<dbReference type="HAMAP" id="MF_01185">
    <property type="entry name" value="FliW"/>
    <property type="match status" value="1"/>
</dbReference>
<evidence type="ECO:0000256" key="1">
    <source>
        <dbReference type="ARBA" id="ARBA00022490"/>
    </source>
</evidence>
<proteinExistence type="inferred from homology"/>
<keyword evidence="1 4" id="KW-0963">Cytoplasm</keyword>
<dbReference type="SUPFAM" id="SSF141457">
    <property type="entry name" value="BH3618-like"/>
    <property type="match status" value="1"/>
</dbReference>
<dbReference type="RefSeq" id="WP_069685592.1">
    <property type="nucleotide sequence ID" value="NZ_BSKO01000001.1"/>
</dbReference>
<name>A0ABQ5TM73_9BACI</name>
<dbReference type="PANTHER" id="PTHR39190:SF1">
    <property type="entry name" value="FLAGELLAR ASSEMBLY FACTOR FLIW"/>
    <property type="match status" value="1"/>
</dbReference>
<dbReference type="Gene3D" id="2.30.290.10">
    <property type="entry name" value="BH3618-like"/>
    <property type="match status" value="1"/>
</dbReference>
<keyword evidence="5" id="KW-0966">Cell projection</keyword>
<keyword evidence="3 4" id="KW-0810">Translation regulation</keyword>
<comment type="caution">
    <text evidence="5">The sequence shown here is derived from an EMBL/GenBank/DDBJ whole genome shotgun (WGS) entry which is preliminary data.</text>
</comment>
<evidence type="ECO:0000313" key="6">
    <source>
        <dbReference type="Proteomes" id="UP001275436"/>
    </source>
</evidence>
<reference evidence="5 6" key="1">
    <citation type="submission" date="2023-02" db="EMBL/GenBank/DDBJ databases">
        <title>Oceanobacillus kimchii IFOP_LL358 isolated form Alexandrium catenella lab strain.</title>
        <authorList>
            <person name="Gajardo G."/>
            <person name="Ueki S."/>
            <person name="Maruyama F."/>
        </authorList>
    </citation>
    <scope>NUCLEOTIDE SEQUENCE [LARGE SCALE GENOMIC DNA]</scope>
    <source>
        <strain evidence="5 6">IFOP_LL358</strain>
    </source>
</reference>
<dbReference type="PANTHER" id="PTHR39190">
    <property type="entry name" value="FLAGELLAR ASSEMBLY FACTOR FLIW"/>
    <property type="match status" value="1"/>
</dbReference>
<comment type="similarity">
    <text evidence="4">Belongs to the FliW family.</text>
</comment>